<dbReference type="EMBL" id="CP042807">
    <property type="protein sequence ID" value="QEE24546.1"/>
    <property type="molecule type" value="Genomic_DNA"/>
</dbReference>
<dbReference type="RefSeq" id="WP_147627138.1">
    <property type="nucleotide sequence ID" value="NZ_CP042807.1"/>
</dbReference>
<dbReference type="Proteomes" id="UP000321807">
    <property type="component" value="Chromosome"/>
</dbReference>
<gene>
    <name evidence="1" type="ORF">CS053_08550</name>
</gene>
<evidence type="ECO:0000313" key="2">
    <source>
        <dbReference type="Proteomes" id="UP000321807"/>
    </source>
</evidence>
<proteinExistence type="predicted"/>
<name>A0A5B9E2Q9_9GAMM</name>
<dbReference type="KEGG" id="rgl:CS053_08550"/>
<sequence length="94" mass="10646">MDAHQEMTPEFLAWLETTKPRTTDEARAAWRGWKAATSEARVWLVIDDAGQPQFSAGWPQACHEHINEALAMSIDEARAWHVREAVLLPLPPND</sequence>
<protein>
    <submittedName>
        <fullName evidence="1">Uncharacterized protein</fullName>
    </submittedName>
</protein>
<evidence type="ECO:0000313" key="1">
    <source>
        <dbReference type="EMBL" id="QEE24546.1"/>
    </source>
</evidence>
<organism evidence="1 2">
    <name type="scientific">Rhodanobacter glycinis</name>
    <dbReference type="NCBI Taxonomy" id="582702"/>
    <lineage>
        <taxon>Bacteria</taxon>
        <taxon>Pseudomonadati</taxon>
        <taxon>Pseudomonadota</taxon>
        <taxon>Gammaproteobacteria</taxon>
        <taxon>Lysobacterales</taxon>
        <taxon>Rhodanobacteraceae</taxon>
        <taxon>Rhodanobacter</taxon>
    </lineage>
</organism>
<dbReference type="AlphaFoldDB" id="A0A5B9E2Q9"/>
<reference evidence="1 2" key="1">
    <citation type="submission" date="2019-08" db="EMBL/GenBank/DDBJ databases">
        <title>Complete genome sequence of Rhodanobacter glycinis strain T01E-68 isolated from tomato root.</title>
        <authorList>
            <person name="Weon H.-Y."/>
            <person name="Lee S.A."/>
        </authorList>
    </citation>
    <scope>NUCLEOTIDE SEQUENCE [LARGE SCALE GENOMIC DNA]</scope>
    <source>
        <strain evidence="1 2">T01E-68</strain>
    </source>
</reference>
<accession>A0A5B9E2Q9</accession>